<evidence type="ECO:0000313" key="6">
    <source>
        <dbReference type="EMBL" id="SNR62514.1"/>
    </source>
</evidence>
<evidence type="ECO:0000256" key="3">
    <source>
        <dbReference type="ARBA" id="ARBA00022801"/>
    </source>
</evidence>
<dbReference type="HAMAP" id="MF_00060">
    <property type="entry name" value="SurE"/>
    <property type="match status" value="1"/>
</dbReference>
<organism evidence="6 7">
    <name type="scientific">Halorubrum vacuolatum</name>
    <name type="common">Natronobacterium vacuolatum</name>
    <dbReference type="NCBI Taxonomy" id="63740"/>
    <lineage>
        <taxon>Archaea</taxon>
        <taxon>Methanobacteriati</taxon>
        <taxon>Methanobacteriota</taxon>
        <taxon>Stenosarchaea group</taxon>
        <taxon>Halobacteria</taxon>
        <taxon>Halobacteriales</taxon>
        <taxon>Haloferacaceae</taxon>
        <taxon>Halorubrum</taxon>
    </lineage>
</organism>
<evidence type="ECO:0000313" key="7">
    <source>
        <dbReference type="Proteomes" id="UP000198397"/>
    </source>
</evidence>
<dbReference type="Pfam" id="PF01975">
    <property type="entry name" value="SurE"/>
    <property type="match status" value="1"/>
</dbReference>
<evidence type="ECO:0000259" key="5">
    <source>
        <dbReference type="Pfam" id="PF01975"/>
    </source>
</evidence>
<dbReference type="OrthoDB" id="26873at2157"/>
<sequence>MSVERILLTNDDGIDAVGLHALYERLSENYEVTTVAPVEDRSAVGRVLSGTVDIAEHELGYAIEGTPADCVVAGLGTLVPEVDVVVSGCNKGANLGAYTLGRSGTVSAAVEAAFFGVPAIAASLYIPGDEDWWKRELSHAEFAHVTDAVEFLIERATTAGVFETVDYLNVNGPPAESDRRAPMRITDPSPIYDLGAERDGDRIELHDRIWGRMFDGEVPDPVGVDRRAVLDGEVSVSPLSITPPSEPNGTLETLLAEYEPDA</sequence>
<dbReference type="AlphaFoldDB" id="A0A238XVY2"/>
<comment type="catalytic activity">
    <reaction evidence="4">
        <text>a ribonucleoside 5'-phosphate + H2O = a ribonucleoside + phosphate</text>
        <dbReference type="Rhea" id="RHEA:12484"/>
        <dbReference type="ChEBI" id="CHEBI:15377"/>
        <dbReference type="ChEBI" id="CHEBI:18254"/>
        <dbReference type="ChEBI" id="CHEBI:43474"/>
        <dbReference type="ChEBI" id="CHEBI:58043"/>
        <dbReference type="EC" id="3.1.3.5"/>
    </reaction>
</comment>
<feature type="binding site" evidence="4">
    <location>
        <position position="42"/>
    </location>
    <ligand>
        <name>a divalent metal cation</name>
        <dbReference type="ChEBI" id="CHEBI:60240"/>
    </ligand>
</feature>
<dbReference type="InterPro" id="IPR030048">
    <property type="entry name" value="SurE"/>
</dbReference>
<dbReference type="GO" id="GO:0005737">
    <property type="term" value="C:cytoplasm"/>
    <property type="evidence" value="ECO:0007669"/>
    <property type="project" value="UniProtKB-SubCell"/>
</dbReference>
<gene>
    <name evidence="4" type="primary">surE</name>
    <name evidence="6" type="ORF">SAMN06264855_12334</name>
</gene>
<dbReference type="SUPFAM" id="SSF64167">
    <property type="entry name" value="SurE-like"/>
    <property type="match status" value="1"/>
</dbReference>
<name>A0A238XVY2_HALVU</name>
<dbReference type="GO" id="GO:0008253">
    <property type="term" value="F:5'-nucleotidase activity"/>
    <property type="evidence" value="ECO:0007669"/>
    <property type="project" value="UniProtKB-UniRule"/>
</dbReference>
<keyword evidence="4" id="KW-0963">Cytoplasm</keyword>
<keyword evidence="7" id="KW-1185">Reference proteome</keyword>
<evidence type="ECO:0000256" key="2">
    <source>
        <dbReference type="ARBA" id="ARBA00022723"/>
    </source>
</evidence>
<dbReference type="InterPro" id="IPR002828">
    <property type="entry name" value="SurE-like_Pase/nucleotidase"/>
</dbReference>
<dbReference type="PANTHER" id="PTHR30457:SF0">
    <property type="entry name" value="PHOSPHATASE, PUTATIVE (AFU_ORTHOLOGUE AFUA_4G01070)-RELATED"/>
    <property type="match status" value="1"/>
</dbReference>
<comment type="subcellular location">
    <subcellularLocation>
        <location evidence="4">Cytoplasm</location>
    </subcellularLocation>
</comment>
<dbReference type="Proteomes" id="UP000198397">
    <property type="component" value="Unassembled WGS sequence"/>
</dbReference>
<proteinExistence type="inferred from homology"/>
<dbReference type="PANTHER" id="PTHR30457">
    <property type="entry name" value="5'-NUCLEOTIDASE SURE"/>
    <property type="match status" value="1"/>
</dbReference>
<dbReference type="EC" id="3.1.3.5" evidence="4"/>
<protein>
    <recommendedName>
        <fullName evidence="4">5'-nucleotidase SurE</fullName>
        <ecNumber evidence="4">3.1.3.5</ecNumber>
    </recommendedName>
    <alternativeName>
        <fullName evidence="4">Nucleoside 5'-monophosphate phosphohydrolase</fullName>
    </alternativeName>
</protein>
<feature type="domain" description="Survival protein SurE-like phosphatase/nucleotidase" evidence="5">
    <location>
        <begin position="6"/>
        <end position="187"/>
    </location>
</feature>
<keyword evidence="2 4" id="KW-0479">Metal-binding</keyword>
<comment type="function">
    <text evidence="4">Nucleotidase that shows phosphatase activity on nucleoside 5'-monophosphates.</text>
</comment>
<keyword evidence="4" id="KW-0547">Nucleotide-binding</keyword>
<accession>A0A238XVY2</accession>
<feature type="binding site" evidence="4">
    <location>
        <position position="12"/>
    </location>
    <ligand>
        <name>a divalent metal cation</name>
        <dbReference type="ChEBI" id="CHEBI:60240"/>
    </ligand>
</feature>
<reference evidence="6 7" key="1">
    <citation type="submission" date="2017-06" db="EMBL/GenBank/DDBJ databases">
        <authorList>
            <person name="Kim H.J."/>
            <person name="Triplett B.A."/>
        </authorList>
    </citation>
    <scope>NUCLEOTIDE SEQUENCE [LARGE SCALE GENOMIC DNA]</scope>
    <source>
        <strain evidence="6 7">DSM 8800</strain>
    </source>
</reference>
<comment type="cofactor">
    <cofactor evidence="4">
        <name>a divalent metal cation</name>
        <dbReference type="ChEBI" id="CHEBI:60240"/>
    </cofactor>
    <text evidence="4">Binds 1 divalent metal cation per subunit.</text>
</comment>
<comment type="similarity">
    <text evidence="1 4">Belongs to the SurE nucleotidase family.</text>
</comment>
<evidence type="ECO:0000256" key="1">
    <source>
        <dbReference type="ARBA" id="ARBA00011062"/>
    </source>
</evidence>
<dbReference type="RefSeq" id="WP_089385769.1">
    <property type="nucleotide sequence ID" value="NZ_FZNQ01000023.1"/>
</dbReference>
<dbReference type="EMBL" id="FZNQ01000023">
    <property type="protein sequence ID" value="SNR62514.1"/>
    <property type="molecule type" value="Genomic_DNA"/>
</dbReference>
<dbReference type="GO" id="GO:0046872">
    <property type="term" value="F:metal ion binding"/>
    <property type="evidence" value="ECO:0007669"/>
    <property type="project" value="UniProtKB-UniRule"/>
</dbReference>
<feature type="binding site" evidence="4">
    <location>
        <position position="90"/>
    </location>
    <ligand>
        <name>a divalent metal cation</name>
        <dbReference type="ChEBI" id="CHEBI:60240"/>
    </ligand>
</feature>
<dbReference type="InterPro" id="IPR036523">
    <property type="entry name" value="SurE-like_sf"/>
</dbReference>
<dbReference type="NCBIfam" id="TIGR00087">
    <property type="entry name" value="surE"/>
    <property type="match status" value="1"/>
</dbReference>
<keyword evidence="3 4" id="KW-0378">Hydrolase</keyword>
<dbReference type="GO" id="GO:0000166">
    <property type="term" value="F:nucleotide binding"/>
    <property type="evidence" value="ECO:0007669"/>
    <property type="project" value="UniProtKB-KW"/>
</dbReference>
<evidence type="ECO:0000256" key="4">
    <source>
        <dbReference type="HAMAP-Rule" id="MF_00060"/>
    </source>
</evidence>
<feature type="binding site" evidence="4">
    <location>
        <position position="11"/>
    </location>
    <ligand>
        <name>a divalent metal cation</name>
        <dbReference type="ChEBI" id="CHEBI:60240"/>
    </ligand>
</feature>
<dbReference type="Gene3D" id="3.40.1210.10">
    <property type="entry name" value="Survival protein SurE-like phosphatase/nucleotidase"/>
    <property type="match status" value="1"/>
</dbReference>